<reference evidence="2 3" key="1">
    <citation type="submission" date="2020-08" db="EMBL/GenBank/DDBJ databases">
        <title>Genomic Encyclopedia of Type Strains, Phase III (KMG-III): the genomes of soil and plant-associated and newly described type strains.</title>
        <authorList>
            <person name="Whitman W."/>
        </authorList>
    </citation>
    <scope>NUCLEOTIDE SEQUENCE [LARGE SCALE GENOMIC DNA]</scope>
    <source>
        <strain evidence="2 3">SFB5A</strain>
    </source>
</reference>
<dbReference type="AlphaFoldDB" id="A0A7W7U252"/>
<accession>A0A7W7U252</accession>
<comment type="caution">
    <text evidence="2">The sequence shown here is derived from an EMBL/GenBank/DDBJ whole genome shotgun (WGS) entry which is preliminary data.</text>
</comment>
<gene>
    <name evidence="2" type="ORF">GGE06_003110</name>
</gene>
<dbReference type="EMBL" id="JACHJY010000004">
    <property type="protein sequence ID" value="MBB4982200.1"/>
    <property type="molecule type" value="Genomic_DNA"/>
</dbReference>
<organism evidence="2 3">
    <name type="scientific">Streptomyces nymphaeiformis</name>
    <dbReference type="NCBI Taxonomy" id="2663842"/>
    <lineage>
        <taxon>Bacteria</taxon>
        <taxon>Bacillati</taxon>
        <taxon>Actinomycetota</taxon>
        <taxon>Actinomycetes</taxon>
        <taxon>Kitasatosporales</taxon>
        <taxon>Streptomycetaceae</taxon>
        <taxon>Streptomyces</taxon>
    </lineage>
</organism>
<dbReference type="Proteomes" id="UP000582643">
    <property type="component" value="Unassembled WGS sequence"/>
</dbReference>
<evidence type="ECO:0000313" key="2">
    <source>
        <dbReference type="EMBL" id="MBB4982200.1"/>
    </source>
</evidence>
<name>A0A7W7U252_9ACTN</name>
<feature type="region of interest" description="Disordered" evidence="1">
    <location>
        <begin position="104"/>
        <end position="123"/>
    </location>
</feature>
<proteinExistence type="predicted"/>
<sequence length="264" mass="28839">MPCRRDDYPAGETGDEKALQVGLRTRPETLKFWEPQLQLESTVARRFRCCRSNGGRYFHGVKNLTARPLTPSPRRRRYADADMPTRMMEAHEGVPESASLPHVLRQGDRAGPSDTRRAAVWRSPGTDAVAISRAAEAGSASGGTISRSQRPEAYGHQAPSDWPVGVVMDVSDRRAERWGAVVVMLRPRPWAAHGRPRVLIAGNDVRVGAGARVVPGAFSALRPGGRYSGSDRAMSGGVGRPGRVCAHHRRGAEYRETTAVSRRS</sequence>
<evidence type="ECO:0000256" key="1">
    <source>
        <dbReference type="SAM" id="MobiDB-lite"/>
    </source>
</evidence>
<feature type="region of interest" description="Disordered" evidence="1">
    <location>
        <begin position="134"/>
        <end position="161"/>
    </location>
</feature>
<evidence type="ECO:0000313" key="3">
    <source>
        <dbReference type="Proteomes" id="UP000582643"/>
    </source>
</evidence>
<keyword evidence="3" id="KW-1185">Reference proteome</keyword>
<protein>
    <submittedName>
        <fullName evidence="2">Uncharacterized protein</fullName>
    </submittedName>
</protein>
<feature type="compositionally biased region" description="Low complexity" evidence="1">
    <location>
        <begin position="134"/>
        <end position="143"/>
    </location>
</feature>